<dbReference type="EMBL" id="VSSQ01037062">
    <property type="protein sequence ID" value="MPM89667.1"/>
    <property type="molecule type" value="Genomic_DNA"/>
</dbReference>
<gene>
    <name evidence="7" type="primary">dfx_25</name>
    <name evidence="7" type="ORF">SDC9_136779</name>
</gene>
<keyword evidence="4" id="KW-0249">Electron transport</keyword>
<keyword evidence="7" id="KW-0560">Oxidoreductase</keyword>
<dbReference type="EC" id="1.15.1.2" evidence="7"/>
<dbReference type="AlphaFoldDB" id="A0A645DK73"/>
<dbReference type="GO" id="GO:0050605">
    <property type="term" value="F:superoxide reductase activity"/>
    <property type="evidence" value="ECO:0007669"/>
    <property type="project" value="UniProtKB-EC"/>
</dbReference>
<accession>A0A645DK73</accession>
<evidence type="ECO:0000256" key="5">
    <source>
        <dbReference type="ARBA" id="ARBA00023004"/>
    </source>
</evidence>
<dbReference type="InterPro" id="IPR036073">
    <property type="entry name" value="Desulfoferrodoxin_Fe-bd_dom_sf"/>
</dbReference>
<dbReference type="PANTHER" id="PTHR36541">
    <property type="entry name" value="SUPEROXIDE REDUCTASE-RELATED"/>
    <property type="match status" value="1"/>
</dbReference>
<protein>
    <submittedName>
        <fullName evidence="7">Desulfoferrodoxin</fullName>
        <ecNumber evidence="7">1.15.1.2</ecNumber>
    </submittedName>
</protein>
<feature type="domain" description="Desulfoferrodoxin ferrous iron-binding" evidence="6">
    <location>
        <begin position="8"/>
        <end position="74"/>
    </location>
</feature>
<keyword evidence="3" id="KW-0479">Metal-binding</keyword>
<evidence type="ECO:0000256" key="2">
    <source>
        <dbReference type="ARBA" id="ARBA00022448"/>
    </source>
</evidence>
<reference evidence="7" key="1">
    <citation type="submission" date="2019-08" db="EMBL/GenBank/DDBJ databases">
        <authorList>
            <person name="Kucharzyk K."/>
            <person name="Murdoch R.W."/>
            <person name="Higgins S."/>
            <person name="Loffler F."/>
        </authorList>
    </citation>
    <scope>NUCLEOTIDE SEQUENCE</scope>
</reference>
<dbReference type="Pfam" id="PF01880">
    <property type="entry name" value="Desulfoferrodox"/>
    <property type="match status" value="1"/>
</dbReference>
<sequence>MVEVDGNNVTVTVGSVIHPMTEEHHISWIVVETTKGYQVKYLEKTGEPKASFVLAEGEEVKTVYEYCNLHGLWKK</sequence>
<dbReference type="PANTHER" id="PTHR36541:SF1">
    <property type="entry name" value="SUPEROXIDE REDUCTASE-RELATED"/>
    <property type="match status" value="1"/>
</dbReference>
<evidence type="ECO:0000256" key="4">
    <source>
        <dbReference type="ARBA" id="ARBA00022982"/>
    </source>
</evidence>
<evidence type="ECO:0000259" key="6">
    <source>
        <dbReference type="Pfam" id="PF01880"/>
    </source>
</evidence>
<proteinExistence type="inferred from homology"/>
<name>A0A645DK73_9ZZZZ</name>
<organism evidence="7">
    <name type="scientific">bioreactor metagenome</name>
    <dbReference type="NCBI Taxonomy" id="1076179"/>
    <lineage>
        <taxon>unclassified sequences</taxon>
        <taxon>metagenomes</taxon>
        <taxon>ecological metagenomes</taxon>
    </lineage>
</organism>
<dbReference type="InterPro" id="IPR002742">
    <property type="entry name" value="Desulfoferrodoxin_Fe-bd_dom"/>
</dbReference>
<comment type="similarity">
    <text evidence="1">Belongs to the desulfoferrodoxin family.</text>
</comment>
<evidence type="ECO:0000313" key="7">
    <source>
        <dbReference type="EMBL" id="MPM89667.1"/>
    </source>
</evidence>
<dbReference type="Gene3D" id="2.60.40.730">
    <property type="entry name" value="SOR catalytic domain"/>
    <property type="match status" value="1"/>
</dbReference>
<dbReference type="GO" id="GO:0005506">
    <property type="term" value="F:iron ion binding"/>
    <property type="evidence" value="ECO:0007669"/>
    <property type="project" value="InterPro"/>
</dbReference>
<keyword evidence="5" id="KW-0408">Iron</keyword>
<evidence type="ECO:0000256" key="1">
    <source>
        <dbReference type="ARBA" id="ARBA00005941"/>
    </source>
</evidence>
<dbReference type="InterPro" id="IPR051233">
    <property type="entry name" value="Desulfoferrodoxin_SOR"/>
</dbReference>
<dbReference type="SUPFAM" id="SSF49367">
    <property type="entry name" value="Superoxide reductase-like"/>
    <property type="match status" value="1"/>
</dbReference>
<comment type="caution">
    <text evidence="7">The sequence shown here is derived from an EMBL/GenBank/DDBJ whole genome shotgun (WGS) entry which is preliminary data.</text>
</comment>
<keyword evidence="2" id="KW-0813">Transport</keyword>
<evidence type="ECO:0000256" key="3">
    <source>
        <dbReference type="ARBA" id="ARBA00022723"/>
    </source>
</evidence>